<evidence type="ECO:0000256" key="2">
    <source>
        <dbReference type="ARBA" id="ARBA00022475"/>
    </source>
</evidence>
<gene>
    <name evidence="10" type="ORF">SAMN02982927_01181</name>
</gene>
<feature type="binding site" evidence="7">
    <location>
        <position position="360"/>
    </location>
    <ligand>
        <name>Mn(2+)</name>
        <dbReference type="ChEBI" id="CHEBI:29035"/>
        <label>2</label>
    </ligand>
</feature>
<dbReference type="InterPro" id="IPR001667">
    <property type="entry name" value="DDH_dom"/>
</dbReference>
<keyword evidence="5 6" id="KW-0472">Membrane</keyword>
<comment type="subcellular location">
    <subcellularLocation>
        <location evidence="1">Cell membrane</location>
        <topology evidence="1">Multi-pass membrane protein</topology>
    </subcellularLocation>
</comment>
<dbReference type="GO" id="GO:0106409">
    <property type="term" value="F:cyclic-di-AMP phosphodiesterase activity"/>
    <property type="evidence" value="ECO:0007669"/>
    <property type="project" value="RHEA"/>
</dbReference>
<dbReference type="PANTHER" id="PTHR47618">
    <property type="entry name" value="BIFUNCTIONAL OLIGORIBONUCLEASE AND PAP PHOSPHATASE NRNA"/>
    <property type="match status" value="1"/>
</dbReference>
<keyword evidence="11" id="KW-1185">Reference proteome</keyword>
<keyword evidence="2 6" id="KW-1003">Cell membrane</keyword>
<dbReference type="GO" id="GO:0003676">
    <property type="term" value="F:nucleic acid binding"/>
    <property type="evidence" value="ECO:0007669"/>
    <property type="project" value="UniProtKB-UniRule"/>
</dbReference>
<feature type="transmembrane region" description="Helical" evidence="8">
    <location>
        <begin position="15"/>
        <end position="33"/>
    </location>
</feature>
<feature type="binding site" evidence="7">
    <location>
        <position position="429"/>
    </location>
    <ligand>
        <name>Mn(2+)</name>
        <dbReference type="ChEBI" id="CHEBI:29035"/>
        <label>2</label>
    </ligand>
</feature>
<name>A0A1I2QHI0_9BACL</name>
<keyword evidence="4 8" id="KW-1133">Transmembrane helix</keyword>
<accession>A0A1I2QHI0</accession>
<evidence type="ECO:0000256" key="6">
    <source>
        <dbReference type="PIRNR" id="PIRNR026583"/>
    </source>
</evidence>
<reference evidence="11" key="1">
    <citation type="submission" date="2016-10" db="EMBL/GenBank/DDBJ databases">
        <authorList>
            <person name="Varghese N."/>
            <person name="Submissions S."/>
        </authorList>
    </citation>
    <scope>NUCLEOTIDE SEQUENCE [LARGE SCALE GENOMIC DNA]</scope>
    <source>
        <strain evidence="11">ATCC 700379</strain>
    </source>
</reference>
<dbReference type="PROSITE" id="PS50887">
    <property type="entry name" value="GGDEF"/>
    <property type="match status" value="1"/>
</dbReference>
<evidence type="ECO:0000259" key="9">
    <source>
        <dbReference type="PROSITE" id="PS50887"/>
    </source>
</evidence>
<dbReference type="Gene3D" id="3.10.310.30">
    <property type="match status" value="1"/>
</dbReference>
<dbReference type="InterPro" id="IPR049553">
    <property type="entry name" value="GdpP-like_PAS"/>
</dbReference>
<dbReference type="Gene3D" id="3.30.450.20">
    <property type="entry name" value="PAS domain"/>
    <property type="match status" value="1"/>
</dbReference>
<dbReference type="Pfam" id="PF01368">
    <property type="entry name" value="DHH"/>
    <property type="match status" value="1"/>
</dbReference>
<feature type="transmembrane region" description="Helical" evidence="8">
    <location>
        <begin position="39"/>
        <end position="58"/>
    </location>
</feature>
<dbReference type="InterPro" id="IPR051319">
    <property type="entry name" value="Oligoribo/pAp-PDE_c-di-AMP_PDE"/>
</dbReference>
<dbReference type="InterPro" id="IPR038763">
    <property type="entry name" value="DHH_sf"/>
</dbReference>
<dbReference type="SMART" id="SM00267">
    <property type="entry name" value="GGDEF"/>
    <property type="match status" value="1"/>
</dbReference>
<dbReference type="AlphaFoldDB" id="A0A1I2QHI0"/>
<comment type="cofactor">
    <cofactor evidence="7">
        <name>Mn(2+)</name>
        <dbReference type="ChEBI" id="CHEBI:29035"/>
    </cofactor>
    <text evidence="7">For phosphodiesterase activity, probably binds 2 Mn(2+) per subunit.</text>
</comment>
<evidence type="ECO:0000256" key="7">
    <source>
        <dbReference type="PIRSR" id="PIRSR026583-50"/>
    </source>
</evidence>
<dbReference type="GO" id="GO:0005886">
    <property type="term" value="C:plasma membrane"/>
    <property type="evidence" value="ECO:0007669"/>
    <property type="project" value="UniProtKB-SubCell"/>
</dbReference>
<protein>
    <recommendedName>
        <fullName evidence="6">Cyclic-di-AMP phosphodiesterase</fullName>
        <ecNumber evidence="6">3.1.4.-</ecNumber>
    </recommendedName>
</protein>
<evidence type="ECO:0000256" key="3">
    <source>
        <dbReference type="ARBA" id="ARBA00022692"/>
    </source>
</evidence>
<dbReference type="Pfam" id="PF02272">
    <property type="entry name" value="DHHA1"/>
    <property type="match status" value="1"/>
</dbReference>
<dbReference type="PANTHER" id="PTHR47618:SF2">
    <property type="entry name" value="CYCLIC-DI-AMP PHOSPHODIESTERASE GDPP"/>
    <property type="match status" value="1"/>
</dbReference>
<dbReference type="Pfam" id="PF21370">
    <property type="entry name" value="PAS_GdpP"/>
    <property type="match status" value="1"/>
</dbReference>
<dbReference type="SUPFAM" id="SSF64182">
    <property type="entry name" value="DHH phosphoesterases"/>
    <property type="match status" value="1"/>
</dbReference>
<dbReference type="EC" id="3.1.4.-" evidence="6"/>
<feature type="binding site" evidence="7">
    <location>
        <position position="453"/>
    </location>
    <ligand>
        <name>Mn(2+)</name>
        <dbReference type="ChEBI" id="CHEBI:29035"/>
        <label>2</label>
    </ligand>
</feature>
<dbReference type="InterPro" id="IPR014528">
    <property type="entry name" value="GdpP/PdeA"/>
</dbReference>
<dbReference type="GO" id="GO:0016787">
    <property type="term" value="F:hydrolase activity"/>
    <property type="evidence" value="ECO:0007669"/>
    <property type="project" value="UniProtKB-UniRule"/>
</dbReference>
<dbReference type="Gene3D" id="3.90.1640.10">
    <property type="entry name" value="inorganic pyrophosphatase (n-terminal core)"/>
    <property type="match status" value="1"/>
</dbReference>
<feature type="binding site" evidence="7">
    <location>
        <position position="429"/>
    </location>
    <ligand>
        <name>Mn(2+)</name>
        <dbReference type="ChEBI" id="CHEBI:29035"/>
        <label>1</label>
    </ligand>
</feature>
<evidence type="ECO:0000313" key="10">
    <source>
        <dbReference type="EMBL" id="SFG26799.1"/>
    </source>
</evidence>
<dbReference type="InterPro" id="IPR003156">
    <property type="entry name" value="DHHA1_dom"/>
</dbReference>
<keyword evidence="6" id="KW-0378">Hydrolase</keyword>
<comment type="similarity">
    <text evidence="6">Belongs to the GdpP/PdeA phosphodiesterase family.</text>
</comment>
<dbReference type="FunFam" id="3.90.1640.10:FF:000002">
    <property type="entry name" value="Cyclic-di-AMP phosphodiesterase"/>
    <property type="match status" value="1"/>
</dbReference>
<feature type="binding site" evidence="7">
    <location>
        <position position="508"/>
    </location>
    <ligand>
        <name>Mn(2+)</name>
        <dbReference type="ChEBI" id="CHEBI:29035"/>
        <label>2</label>
    </ligand>
</feature>
<feature type="binding site" evidence="7">
    <location>
        <position position="358"/>
    </location>
    <ligand>
        <name>Mn(2+)</name>
        <dbReference type="ChEBI" id="CHEBI:29035"/>
        <label>1</label>
    </ligand>
</feature>
<evidence type="ECO:0000256" key="4">
    <source>
        <dbReference type="ARBA" id="ARBA00022989"/>
    </source>
</evidence>
<proteinExistence type="inferred from homology"/>
<evidence type="ECO:0000256" key="5">
    <source>
        <dbReference type="ARBA" id="ARBA00023136"/>
    </source>
</evidence>
<feature type="binding site" evidence="7">
    <location>
        <position position="354"/>
    </location>
    <ligand>
        <name>Mn(2+)</name>
        <dbReference type="ChEBI" id="CHEBI:29035"/>
        <label>1</label>
    </ligand>
</feature>
<dbReference type="GO" id="GO:0046872">
    <property type="term" value="F:metal ion binding"/>
    <property type="evidence" value="ECO:0007669"/>
    <property type="project" value="UniProtKB-KW"/>
</dbReference>
<evidence type="ECO:0000313" key="11">
    <source>
        <dbReference type="Proteomes" id="UP000198752"/>
    </source>
</evidence>
<keyword evidence="7" id="KW-0479">Metal-binding</keyword>
<comment type="catalytic activity">
    <reaction evidence="6">
        <text>3',3'-c-di-AMP + H2O = 5'-O-phosphonoadenylyl-(3'-&gt;5')-adenosine + H(+)</text>
        <dbReference type="Rhea" id="RHEA:54420"/>
        <dbReference type="ChEBI" id="CHEBI:15377"/>
        <dbReference type="ChEBI" id="CHEBI:15378"/>
        <dbReference type="ChEBI" id="CHEBI:71500"/>
        <dbReference type="ChEBI" id="CHEBI:138171"/>
    </reaction>
</comment>
<evidence type="ECO:0000256" key="8">
    <source>
        <dbReference type="SAM" id="Phobius"/>
    </source>
</evidence>
<organism evidence="10 11">
    <name type="scientific">Sporolactobacillus nakayamae</name>
    <dbReference type="NCBI Taxonomy" id="269670"/>
    <lineage>
        <taxon>Bacteria</taxon>
        <taxon>Bacillati</taxon>
        <taxon>Bacillota</taxon>
        <taxon>Bacilli</taxon>
        <taxon>Bacillales</taxon>
        <taxon>Sporolactobacillaceae</taxon>
        <taxon>Sporolactobacillus</taxon>
    </lineage>
</organism>
<keyword evidence="3 8" id="KW-0812">Transmembrane</keyword>
<keyword evidence="7" id="KW-0464">Manganese</keyword>
<dbReference type="PIRSF" id="PIRSF026583">
    <property type="entry name" value="YybT"/>
    <property type="match status" value="1"/>
</dbReference>
<dbReference type="InterPro" id="IPR000160">
    <property type="entry name" value="GGDEF_dom"/>
</dbReference>
<dbReference type="STRING" id="269670.SAMN02982927_01181"/>
<sequence length="665" mass="74695">MRELNDLANQFKHRWRSDLLIVIGLLFLLFLVFTAFLNWLLSIAGLVLLALSVLWFLVNERQFDKELIEYVAGLSYRLKKVGNEALLNMPIGILLYDESERVEWCNPYLNQIADESRKTVIGRPLHEVSELLSKLIASDKESMIVALNERQYRVRLKRPERLLYFTDITDVLEIKKQYYNEKTVLALIFLDNYDEVTQGLEDQVRSTINNETTTIIKTWASEHGIYLRRTASDRFLAILNERLLHSIEEEHFSILDKVREITVPLSHIPLTLSVGVGAGTASLEDLGSYAQSALDLGLGRGGDQAVIKRPDGDVRFYGGKSNPVEKRTRVRARVISHALSELMLESDQVMVMGHQAPDLDSIGSCIGILKIAHANGRSAKIIMDQTRNVSGVARLIDELKKQKNLWSNFITEGQAADQITRRTLVVVVDTHRPSMVADPPLLASSHRIVVIDHHRRAEEFIKDPVLVYMEPYASSTAELVTELLEYQPNERPLDLIEATAMLGGIAVDTKNFTLRTGFRTFDAASYLRAHGADTILVQKFLCDDLDQFNQRAELIRRTHLYRQNVAMAVGDSDHIYDQVLLAQTADTMLMLEGIRTSFVIGKRTDGLIGVSARSLGDLNVQVIMESIGGGGHLNNAATQMADTTIDEATARVKRAIDLYLEGGLS</sequence>
<comment type="function">
    <text evidence="6">Has phosphodiesterase (PDE) activity against cyclic-di-AMP (c-di-AMP).</text>
</comment>
<dbReference type="Pfam" id="PF24898">
    <property type="entry name" value="GGDEF_GdpP"/>
    <property type="match status" value="1"/>
</dbReference>
<dbReference type="EMBL" id="FOOY01000007">
    <property type="protein sequence ID" value="SFG26799.1"/>
    <property type="molecule type" value="Genomic_DNA"/>
</dbReference>
<evidence type="ECO:0000256" key="1">
    <source>
        <dbReference type="ARBA" id="ARBA00004651"/>
    </source>
</evidence>
<feature type="domain" description="GGDEF" evidence="9">
    <location>
        <begin position="181"/>
        <end position="310"/>
    </location>
</feature>
<dbReference type="Proteomes" id="UP000198752">
    <property type="component" value="Unassembled WGS sequence"/>
</dbReference>